<protein>
    <submittedName>
        <fullName evidence="2">Uncharacterized protein</fullName>
    </submittedName>
</protein>
<dbReference type="EMBL" id="CAXLJM020000006">
    <property type="protein sequence ID" value="CAL8071536.1"/>
    <property type="molecule type" value="Genomic_DNA"/>
</dbReference>
<comment type="caution">
    <text evidence="2">The sequence shown here is derived from an EMBL/GenBank/DDBJ whole genome shotgun (WGS) entry which is preliminary data.</text>
</comment>
<name>A0ABP1PMU6_9HEXA</name>
<sequence>MDSDMEEADKADVNVQEYDDSEMIENAQRWEADEELQFPEPTRVFPLTNVQLMRLNLTPYEVPTLMCSKCAQLCTETRILEHEHSCDTYDAMEEDEDNEAEEMSIEETDGKSEDEDNGAKKMPLEETHEQSETVQEKIEDIQSHDILPDLCSKCGEWFLGGTVEDHENLCLNGLCYKCGKFYNRAKIVDHERECVGACWVLERFYVCSTCGYGWGETVIDEHEKECRNEALEAIKVKALLSD</sequence>
<evidence type="ECO:0000313" key="3">
    <source>
        <dbReference type="Proteomes" id="UP001642540"/>
    </source>
</evidence>
<organism evidence="2 3">
    <name type="scientific">Orchesella dallaii</name>
    <dbReference type="NCBI Taxonomy" id="48710"/>
    <lineage>
        <taxon>Eukaryota</taxon>
        <taxon>Metazoa</taxon>
        <taxon>Ecdysozoa</taxon>
        <taxon>Arthropoda</taxon>
        <taxon>Hexapoda</taxon>
        <taxon>Collembola</taxon>
        <taxon>Entomobryomorpha</taxon>
        <taxon>Entomobryoidea</taxon>
        <taxon>Orchesellidae</taxon>
        <taxon>Orchesellinae</taxon>
        <taxon>Orchesella</taxon>
    </lineage>
</organism>
<keyword evidence="3" id="KW-1185">Reference proteome</keyword>
<dbReference type="Proteomes" id="UP001642540">
    <property type="component" value="Unassembled WGS sequence"/>
</dbReference>
<feature type="compositionally biased region" description="Acidic residues" evidence="1">
    <location>
        <begin position="93"/>
        <end position="116"/>
    </location>
</feature>
<feature type="region of interest" description="Disordered" evidence="1">
    <location>
        <begin position="93"/>
        <end position="136"/>
    </location>
</feature>
<evidence type="ECO:0000313" key="2">
    <source>
        <dbReference type="EMBL" id="CAL8071536.1"/>
    </source>
</evidence>
<evidence type="ECO:0000256" key="1">
    <source>
        <dbReference type="SAM" id="MobiDB-lite"/>
    </source>
</evidence>
<reference evidence="2 3" key="1">
    <citation type="submission" date="2024-08" db="EMBL/GenBank/DDBJ databases">
        <authorList>
            <person name="Cucini C."/>
            <person name="Frati F."/>
        </authorList>
    </citation>
    <scope>NUCLEOTIDE SEQUENCE [LARGE SCALE GENOMIC DNA]</scope>
</reference>
<accession>A0ABP1PMU6</accession>
<proteinExistence type="predicted"/>
<gene>
    <name evidence="2" type="ORF">ODALV1_LOCUS1761</name>
</gene>
<feature type="compositionally biased region" description="Basic and acidic residues" evidence="1">
    <location>
        <begin position="117"/>
        <end position="136"/>
    </location>
</feature>